<keyword evidence="5 6" id="KW-0342">GTP-binding</keyword>
<dbReference type="FunCoup" id="A0A1H9LHP3">
    <property type="interactions" value="384"/>
</dbReference>
<dbReference type="OrthoDB" id="9812272at2"/>
<dbReference type="Gene3D" id="3.40.50.300">
    <property type="entry name" value="P-loop containing nucleotide triphosphate hydrolases"/>
    <property type="match status" value="1"/>
</dbReference>
<dbReference type="InterPro" id="IPR025121">
    <property type="entry name" value="GTPase_HflX_N"/>
</dbReference>
<dbReference type="GO" id="GO:0003924">
    <property type="term" value="F:GTPase activity"/>
    <property type="evidence" value="ECO:0007669"/>
    <property type="project" value="UniProtKB-UniRule"/>
</dbReference>
<comment type="subunit">
    <text evidence="6">Monomer. Associates with the 50S ribosomal subunit.</text>
</comment>
<dbReference type="NCBIfam" id="TIGR00231">
    <property type="entry name" value="small_GTP"/>
    <property type="match status" value="1"/>
</dbReference>
<feature type="binding site" evidence="7">
    <location>
        <begin position="216"/>
        <end position="223"/>
    </location>
    <ligand>
        <name>GTP</name>
        <dbReference type="ChEBI" id="CHEBI:37565"/>
    </ligand>
</feature>
<dbReference type="Pfam" id="PF01926">
    <property type="entry name" value="MMR_HSR1"/>
    <property type="match status" value="1"/>
</dbReference>
<dbReference type="FunFam" id="3.40.50.11060:FF:000001">
    <property type="entry name" value="GTPase HflX"/>
    <property type="match status" value="1"/>
</dbReference>
<name>A0A1H9LHP3_9BACT</name>
<evidence type="ECO:0000256" key="1">
    <source>
        <dbReference type="ARBA" id="ARBA00022490"/>
    </source>
</evidence>
<dbReference type="PRINTS" id="PR00326">
    <property type="entry name" value="GTP1OBG"/>
</dbReference>
<dbReference type="InParanoid" id="A0A1H9LHP3"/>
<keyword evidence="3 6" id="KW-0547">Nucleotide-binding</keyword>
<dbReference type="InterPro" id="IPR042108">
    <property type="entry name" value="GTPase_HflX_N_sf"/>
</dbReference>
<organism evidence="10 11">
    <name type="scientific">Neolewinella agarilytica</name>
    <dbReference type="NCBI Taxonomy" id="478744"/>
    <lineage>
        <taxon>Bacteria</taxon>
        <taxon>Pseudomonadati</taxon>
        <taxon>Bacteroidota</taxon>
        <taxon>Saprospiria</taxon>
        <taxon>Saprospirales</taxon>
        <taxon>Lewinellaceae</taxon>
        <taxon>Neolewinella</taxon>
    </lineage>
</organism>
<evidence type="ECO:0000256" key="5">
    <source>
        <dbReference type="ARBA" id="ARBA00023134"/>
    </source>
</evidence>
<dbReference type="EMBL" id="FOFB01000024">
    <property type="protein sequence ID" value="SER10749.1"/>
    <property type="molecule type" value="Genomic_DNA"/>
</dbReference>
<feature type="domain" description="Hflx-type G" evidence="9">
    <location>
        <begin position="210"/>
        <end position="392"/>
    </location>
</feature>
<dbReference type="InterPro" id="IPR005225">
    <property type="entry name" value="Small_GTP-bd"/>
</dbReference>
<dbReference type="GO" id="GO:0046872">
    <property type="term" value="F:metal ion binding"/>
    <property type="evidence" value="ECO:0007669"/>
    <property type="project" value="UniProtKB-KW"/>
</dbReference>
<keyword evidence="4 8" id="KW-0460">Magnesium</keyword>
<feature type="binding site" evidence="8">
    <location>
        <position position="223"/>
    </location>
    <ligand>
        <name>Mg(2+)</name>
        <dbReference type="ChEBI" id="CHEBI:18420"/>
    </ligand>
</feature>
<dbReference type="PANTHER" id="PTHR10229:SF0">
    <property type="entry name" value="GTP-BINDING PROTEIN 6-RELATED"/>
    <property type="match status" value="1"/>
</dbReference>
<dbReference type="PROSITE" id="PS51705">
    <property type="entry name" value="G_HFLX"/>
    <property type="match status" value="1"/>
</dbReference>
<dbReference type="InterPro" id="IPR032305">
    <property type="entry name" value="GTP-bd_M"/>
</dbReference>
<dbReference type="SUPFAM" id="SSF52540">
    <property type="entry name" value="P-loop containing nucleoside triphosphate hydrolases"/>
    <property type="match status" value="1"/>
</dbReference>
<dbReference type="Gene3D" id="6.10.250.2860">
    <property type="match status" value="1"/>
</dbReference>
<protein>
    <recommendedName>
        <fullName evidence="6">GTPase HflX</fullName>
    </recommendedName>
    <alternativeName>
        <fullName evidence="6">GTP-binding protein HflX</fullName>
    </alternativeName>
</protein>
<comment type="similarity">
    <text evidence="6">Belongs to the TRAFAC class OBG-HflX-like GTPase superfamily. HflX GTPase family.</text>
</comment>
<comment type="function">
    <text evidence="6">GTPase that associates with the 50S ribosomal subunit and may have a role during protein synthesis or ribosome biogenesis.</text>
</comment>
<feature type="binding site" evidence="7">
    <location>
        <begin position="241"/>
        <end position="245"/>
    </location>
    <ligand>
        <name>GTP</name>
        <dbReference type="ChEBI" id="CHEBI:37565"/>
    </ligand>
</feature>
<dbReference type="NCBIfam" id="TIGR03156">
    <property type="entry name" value="GTP_HflX"/>
    <property type="match status" value="1"/>
</dbReference>
<dbReference type="GO" id="GO:0005737">
    <property type="term" value="C:cytoplasm"/>
    <property type="evidence" value="ECO:0007669"/>
    <property type="project" value="UniProtKB-SubCell"/>
</dbReference>
<evidence type="ECO:0000256" key="4">
    <source>
        <dbReference type="ARBA" id="ARBA00022842"/>
    </source>
</evidence>
<feature type="binding site" evidence="7">
    <location>
        <begin position="370"/>
        <end position="372"/>
    </location>
    <ligand>
        <name>GTP</name>
        <dbReference type="ChEBI" id="CHEBI:37565"/>
    </ligand>
</feature>
<dbReference type="GO" id="GO:0043022">
    <property type="term" value="F:ribosome binding"/>
    <property type="evidence" value="ECO:0007669"/>
    <property type="project" value="TreeGrafter"/>
</dbReference>
<comment type="subcellular location">
    <subcellularLocation>
        <location evidence="6">Cytoplasm</location>
    </subcellularLocation>
    <text evidence="6">May associate with membranes.</text>
</comment>
<evidence type="ECO:0000256" key="8">
    <source>
        <dbReference type="PIRSR" id="PIRSR006809-2"/>
    </source>
</evidence>
<feature type="binding site" evidence="7">
    <location>
        <begin position="262"/>
        <end position="265"/>
    </location>
    <ligand>
        <name>GTP</name>
        <dbReference type="ChEBI" id="CHEBI:37565"/>
    </ligand>
</feature>
<feature type="binding site" evidence="7">
    <location>
        <begin position="328"/>
        <end position="331"/>
    </location>
    <ligand>
        <name>GTP</name>
        <dbReference type="ChEBI" id="CHEBI:37565"/>
    </ligand>
</feature>
<comment type="cofactor">
    <cofactor evidence="8">
        <name>Mg(2+)</name>
        <dbReference type="ChEBI" id="CHEBI:18420"/>
    </cofactor>
</comment>
<evidence type="ECO:0000256" key="7">
    <source>
        <dbReference type="PIRSR" id="PIRSR006809-1"/>
    </source>
</evidence>
<dbReference type="InterPro" id="IPR027417">
    <property type="entry name" value="P-loop_NTPase"/>
</dbReference>
<accession>A0A1H9LHP3</accession>
<keyword evidence="11" id="KW-1185">Reference proteome</keyword>
<gene>
    <name evidence="6" type="primary">hflX</name>
    <name evidence="10" type="ORF">SAMN05444359_12436</name>
</gene>
<dbReference type="Pfam" id="PF13167">
    <property type="entry name" value="GTP-bdg_N"/>
    <property type="match status" value="1"/>
</dbReference>
<dbReference type="PANTHER" id="PTHR10229">
    <property type="entry name" value="GTP-BINDING PROTEIN HFLX"/>
    <property type="match status" value="1"/>
</dbReference>
<dbReference type="Proteomes" id="UP000199021">
    <property type="component" value="Unassembled WGS sequence"/>
</dbReference>
<dbReference type="AlphaFoldDB" id="A0A1H9LHP3"/>
<dbReference type="Pfam" id="PF16360">
    <property type="entry name" value="GTP-bdg_M"/>
    <property type="match status" value="1"/>
</dbReference>
<dbReference type="InterPro" id="IPR030394">
    <property type="entry name" value="G_HFLX_dom"/>
</dbReference>
<evidence type="ECO:0000256" key="6">
    <source>
        <dbReference type="HAMAP-Rule" id="MF_00900"/>
    </source>
</evidence>
<reference evidence="11" key="1">
    <citation type="submission" date="2016-10" db="EMBL/GenBank/DDBJ databases">
        <authorList>
            <person name="Varghese N."/>
            <person name="Submissions S."/>
        </authorList>
    </citation>
    <scope>NUCLEOTIDE SEQUENCE [LARGE SCALE GENOMIC DNA]</scope>
    <source>
        <strain evidence="11">DSM 24740</strain>
    </source>
</reference>
<dbReference type="RefSeq" id="WP_090171616.1">
    <property type="nucleotide sequence ID" value="NZ_FOFB01000024.1"/>
</dbReference>
<sequence>MANEWNVGKKKSGLKKETEYAVIVGVITRKQTEELVDEYLDELEFLALTAGAVTVKRFVQKLDSPDNKTFVGSGKAAEIAEYVKEHEEVTMVIFDDDLSGKQTGVLEERMKVKIIDRSSLILDIFANRAQTAQAKTQVELAQMQYMLPRLRGLWTHLERQRGGIGMRGPGETEIETDRRIIRDKISKLKKDLEKLDRQAATRRKGRDAMVRVALVGYTNVGKSTLMNLLTKSDVFAEDKLFATLDTTVRKVAFEGVPFLLTDTVGFIRKLPHHLVESFKSTLDEVRESDILLHVVDVAHPAHADQIRTVQTLLKELGVEEKPTVLVFNKVDLFRERNYDLYLDEEGKEEVEEGLRKSLESEFGHEAMLISAKTRENMEQLRRRLVDMVKGEYQQTYPYIAQHW</sequence>
<dbReference type="CDD" id="cd01878">
    <property type="entry name" value="HflX"/>
    <property type="match status" value="1"/>
</dbReference>
<keyword evidence="1 6" id="KW-0963">Cytoplasm</keyword>
<evidence type="ECO:0000256" key="3">
    <source>
        <dbReference type="ARBA" id="ARBA00022741"/>
    </source>
</evidence>
<dbReference type="InterPro" id="IPR016496">
    <property type="entry name" value="GTPase_HflX"/>
</dbReference>
<dbReference type="InterPro" id="IPR006073">
    <property type="entry name" value="GTP-bd"/>
</dbReference>
<dbReference type="HAMAP" id="MF_00900">
    <property type="entry name" value="GTPase_HflX"/>
    <property type="match status" value="1"/>
</dbReference>
<evidence type="ECO:0000256" key="2">
    <source>
        <dbReference type="ARBA" id="ARBA00022723"/>
    </source>
</evidence>
<evidence type="ECO:0000313" key="11">
    <source>
        <dbReference type="Proteomes" id="UP000199021"/>
    </source>
</evidence>
<dbReference type="GO" id="GO:0005525">
    <property type="term" value="F:GTP binding"/>
    <property type="evidence" value="ECO:0007669"/>
    <property type="project" value="UniProtKB-UniRule"/>
</dbReference>
<evidence type="ECO:0000313" key="10">
    <source>
        <dbReference type="EMBL" id="SER10749.1"/>
    </source>
</evidence>
<evidence type="ECO:0000259" key="9">
    <source>
        <dbReference type="PROSITE" id="PS51705"/>
    </source>
</evidence>
<dbReference type="STRING" id="478744.SAMN05444359_12436"/>
<dbReference type="PIRSF" id="PIRSF006809">
    <property type="entry name" value="GTP-binding_hflX_prd"/>
    <property type="match status" value="1"/>
</dbReference>
<keyword evidence="2 8" id="KW-0479">Metal-binding</keyword>
<feature type="binding site" evidence="8">
    <location>
        <position position="243"/>
    </location>
    <ligand>
        <name>Mg(2+)</name>
        <dbReference type="ChEBI" id="CHEBI:18420"/>
    </ligand>
</feature>
<proteinExistence type="inferred from homology"/>
<dbReference type="Gene3D" id="3.40.50.11060">
    <property type="entry name" value="GTPase HflX, N-terminal domain"/>
    <property type="match status" value="1"/>
</dbReference>